<dbReference type="Proteomes" id="UP000267606">
    <property type="component" value="Unassembled WGS sequence"/>
</dbReference>
<sequence length="75" mass="8532">MQVHKVIYGDNDMPEIWKRSNAELINGLIGMDLGKLATAGKRSLSSLIKNDENINSNNQFKNMNLSKLLSNQRHY</sequence>
<organism evidence="3">
    <name type="scientific">Onchocerca flexuosa</name>
    <dbReference type="NCBI Taxonomy" id="387005"/>
    <lineage>
        <taxon>Eukaryota</taxon>
        <taxon>Metazoa</taxon>
        <taxon>Ecdysozoa</taxon>
        <taxon>Nematoda</taxon>
        <taxon>Chromadorea</taxon>
        <taxon>Rhabditida</taxon>
        <taxon>Spirurina</taxon>
        <taxon>Spiruromorpha</taxon>
        <taxon>Filarioidea</taxon>
        <taxon>Onchocercidae</taxon>
        <taxon>Onchocerca</taxon>
    </lineage>
</organism>
<protein>
    <submittedName>
        <fullName evidence="1 3">Uncharacterized protein</fullName>
    </submittedName>
</protein>
<accession>A0A183HLP1</accession>
<dbReference type="EMBL" id="UZAJ01009473">
    <property type="protein sequence ID" value="VDO55530.1"/>
    <property type="molecule type" value="Genomic_DNA"/>
</dbReference>
<keyword evidence="2" id="KW-1185">Reference proteome</keyword>
<gene>
    <name evidence="1" type="ORF">OFLC_LOCUS8407</name>
</gene>
<name>A0A183HLP1_9BILA</name>
<dbReference type="AlphaFoldDB" id="A0A183HLP1"/>
<evidence type="ECO:0000313" key="3">
    <source>
        <dbReference type="WBParaSite" id="OFLC_0000840201-mRNA-1"/>
    </source>
</evidence>
<reference evidence="3" key="1">
    <citation type="submission" date="2016-06" db="UniProtKB">
        <authorList>
            <consortium name="WormBaseParasite"/>
        </authorList>
    </citation>
    <scope>IDENTIFICATION</scope>
</reference>
<evidence type="ECO:0000313" key="2">
    <source>
        <dbReference type="Proteomes" id="UP000267606"/>
    </source>
</evidence>
<reference evidence="1 2" key="2">
    <citation type="submission" date="2018-11" db="EMBL/GenBank/DDBJ databases">
        <authorList>
            <consortium name="Pathogen Informatics"/>
        </authorList>
    </citation>
    <scope>NUCLEOTIDE SEQUENCE [LARGE SCALE GENOMIC DNA]</scope>
</reference>
<evidence type="ECO:0000313" key="1">
    <source>
        <dbReference type="EMBL" id="VDO55530.1"/>
    </source>
</evidence>
<dbReference type="STRING" id="387005.A0A183HLP1"/>
<proteinExistence type="predicted"/>
<dbReference type="WBParaSite" id="OFLC_0000840201-mRNA-1">
    <property type="protein sequence ID" value="OFLC_0000840201-mRNA-1"/>
    <property type="gene ID" value="OFLC_0000840201"/>
</dbReference>